<dbReference type="Proteomes" id="UP000305401">
    <property type="component" value="Unassembled WGS sequence"/>
</dbReference>
<dbReference type="EMBL" id="SSTG01000005">
    <property type="protein sequence ID" value="THG55077.1"/>
    <property type="molecule type" value="Genomic_DNA"/>
</dbReference>
<sequence>MNTSAIIIGGGIGGLFTGAFLSKNGIKVTVLEKNSIIGGGLQCFRRKDKIFETGMHVMGGFEEGGSLSKICKYLGILDTLKIHHINSQCMDEIRYEKTQEVFKIPSGKEAFIEKMSEYFPHESEGIRKYVEKIYRLTEEVPLFYLKEEPQGIVIHSDEFIWPADKLISHFISDEKLKEILAYLNPLYGGVEGHTPAYIHALINVLYINGASRFIDGSQQLADALKCVINAHGGDVIPNCEVTSIEVTDKKVNFVETSKGEKFIGDWYISSIHPIEMIKMVPQGTFLKGFITRLNEIPNSYSAFSLFIDLKPHTLPYIDHTCYYMEDFGAMWTQDKFDGKNWPQGFMYMTPPDSNQGEFATRLLVHCIMSYEQVKKWENTTVGHRGKSYNDWKADCVNKILDKLGNVFPGFQKMVANVYAASPLTIRDYYHTKVGAIFGYRKDCENLIFSQLPVYTKVKNLLLTGQNINLHGICGVPLTAINTSEAILGTNTIVNQINDAQKN</sequence>
<keyword evidence="2" id="KW-1185">Reference proteome</keyword>
<reference evidence="1" key="1">
    <citation type="submission" date="2019-04" db="EMBL/GenBank/DDBJ databases">
        <title>Microbes associate with the intestines of laboratory mice.</title>
        <authorList>
            <person name="Navarre W."/>
            <person name="Wong E."/>
            <person name="Huang K.C."/>
            <person name="Tropini C."/>
            <person name="Ng K."/>
            <person name="Yu B."/>
        </authorList>
    </citation>
    <scope>NUCLEOTIDE SEQUENCE</scope>
    <source>
        <strain evidence="1">NM86_A22</strain>
    </source>
</reference>
<accession>A0AC61S8Q2</accession>
<evidence type="ECO:0000313" key="2">
    <source>
        <dbReference type="Proteomes" id="UP000305401"/>
    </source>
</evidence>
<name>A0AC61S8Q2_9BACT</name>
<organism evidence="1 2">
    <name type="scientific">Muribaculum caecicola</name>
    <dbReference type="NCBI Taxonomy" id="3038144"/>
    <lineage>
        <taxon>Bacteria</taxon>
        <taxon>Pseudomonadati</taxon>
        <taxon>Bacteroidota</taxon>
        <taxon>Bacteroidia</taxon>
        <taxon>Bacteroidales</taxon>
        <taxon>Muribaculaceae</taxon>
        <taxon>Muribaculum</taxon>
    </lineage>
</organism>
<comment type="caution">
    <text evidence="1">The sequence shown here is derived from an EMBL/GenBank/DDBJ whole genome shotgun (WGS) entry which is preliminary data.</text>
</comment>
<evidence type="ECO:0000313" key="1">
    <source>
        <dbReference type="EMBL" id="THG55077.1"/>
    </source>
</evidence>
<proteinExistence type="predicted"/>
<protein>
    <submittedName>
        <fullName evidence="1">NAD(P)/FAD-dependent oxidoreductase</fullName>
    </submittedName>
</protein>
<gene>
    <name evidence="1" type="ORF">E5990_01045</name>
</gene>